<dbReference type="InterPro" id="IPR043128">
    <property type="entry name" value="Rev_trsase/Diguanyl_cyclase"/>
</dbReference>
<dbReference type="FunFam" id="3.30.70.270:FF:000001">
    <property type="entry name" value="Diguanylate cyclase domain protein"/>
    <property type="match status" value="1"/>
</dbReference>
<dbReference type="AlphaFoldDB" id="A0A7T8B8W0"/>
<dbReference type="PROSITE" id="PS50887">
    <property type="entry name" value="GGDEF"/>
    <property type="match status" value="1"/>
</dbReference>
<comment type="catalytic activity">
    <reaction evidence="2">
        <text>2 GTP = 3',3'-c-di-GMP + 2 diphosphate</text>
        <dbReference type="Rhea" id="RHEA:24898"/>
        <dbReference type="ChEBI" id="CHEBI:33019"/>
        <dbReference type="ChEBI" id="CHEBI:37565"/>
        <dbReference type="ChEBI" id="CHEBI:58805"/>
        <dbReference type="EC" id="2.7.7.65"/>
    </reaction>
</comment>
<feature type="transmembrane region" description="Helical" evidence="3">
    <location>
        <begin position="162"/>
        <end position="178"/>
    </location>
</feature>
<gene>
    <name evidence="5" type="ORF">JFL75_12725</name>
</gene>
<dbReference type="SMART" id="SM00267">
    <property type="entry name" value="GGDEF"/>
    <property type="match status" value="1"/>
</dbReference>
<dbReference type="PANTHER" id="PTHR45138:SF9">
    <property type="entry name" value="DIGUANYLATE CYCLASE DGCM-RELATED"/>
    <property type="match status" value="1"/>
</dbReference>
<dbReference type="Proteomes" id="UP000595917">
    <property type="component" value="Chromosome"/>
</dbReference>
<dbReference type="PANTHER" id="PTHR45138">
    <property type="entry name" value="REGULATORY COMPONENTS OF SENSORY TRANSDUCTION SYSTEM"/>
    <property type="match status" value="1"/>
</dbReference>
<keyword evidence="3" id="KW-1133">Transmembrane helix</keyword>
<dbReference type="SUPFAM" id="SSF55073">
    <property type="entry name" value="Nucleotide cyclase"/>
    <property type="match status" value="1"/>
</dbReference>
<feature type="transmembrane region" description="Helical" evidence="3">
    <location>
        <begin position="198"/>
        <end position="216"/>
    </location>
</feature>
<feature type="transmembrane region" description="Helical" evidence="3">
    <location>
        <begin position="6"/>
        <end position="30"/>
    </location>
</feature>
<keyword evidence="3" id="KW-0472">Membrane</keyword>
<protein>
    <recommendedName>
        <fullName evidence="1">diguanylate cyclase</fullName>
        <ecNumber evidence="1">2.7.7.65</ecNumber>
    </recommendedName>
</protein>
<evidence type="ECO:0000256" key="2">
    <source>
        <dbReference type="ARBA" id="ARBA00034247"/>
    </source>
</evidence>
<dbReference type="GO" id="GO:0052621">
    <property type="term" value="F:diguanylate cyclase activity"/>
    <property type="evidence" value="ECO:0007669"/>
    <property type="project" value="UniProtKB-EC"/>
</dbReference>
<keyword evidence="3" id="KW-0812">Transmembrane</keyword>
<dbReference type="EMBL" id="CP067089">
    <property type="protein sequence ID" value="QQO07802.1"/>
    <property type="molecule type" value="Genomic_DNA"/>
</dbReference>
<feature type="domain" description="GGDEF" evidence="4">
    <location>
        <begin position="258"/>
        <end position="391"/>
    </location>
</feature>
<dbReference type="InterPro" id="IPR029787">
    <property type="entry name" value="Nucleotide_cyclase"/>
</dbReference>
<evidence type="ECO:0000256" key="3">
    <source>
        <dbReference type="SAM" id="Phobius"/>
    </source>
</evidence>
<keyword evidence="6" id="KW-1185">Reference proteome</keyword>
<sequence length="399" mass="45184">MDKLLFINVTSLISALFWGNLISAVFLFLYFRRSRHTKERQLTFYLLLAKLFHTLAYFCFFGRGFLPVLFSVNVGNTVFFAGFYFEARAIFRIIKEESERRIFLMRVLLVISVVLFNLMEAFYPQSGIRVTVASLCVIIIMLIPSVRMLISRDSSRFAKSTAILYCLFLLLLLPRAWHSLMYRDVGILTTNTVQSLTFLSLLLQLVFSMPAYILIIKEYADDALLLMATTDRLTGATNRHAFLDAAAAVHENSRRFRLSLALLFIDVDHFKNVNDQYGHGFGDTVLTRLTGGIDKCLRGSDLSCRYGGEEFVALLPRTDGDAAEIVAGRIMQEVRNARFEEHPDFHFTVSIGIACGVPDHRGSLEKMIDSADSAMYEAKKAGRDRVALHTMNAPDNSRS</sequence>
<dbReference type="EC" id="2.7.7.65" evidence="1"/>
<evidence type="ECO:0000256" key="1">
    <source>
        <dbReference type="ARBA" id="ARBA00012528"/>
    </source>
</evidence>
<feature type="transmembrane region" description="Helical" evidence="3">
    <location>
        <begin position="69"/>
        <end position="91"/>
    </location>
</feature>
<dbReference type="NCBIfam" id="TIGR00254">
    <property type="entry name" value="GGDEF"/>
    <property type="match status" value="1"/>
</dbReference>
<organism evidence="5 6">
    <name type="scientific">Breznakiella homolactica</name>
    <dbReference type="NCBI Taxonomy" id="2798577"/>
    <lineage>
        <taxon>Bacteria</taxon>
        <taxon>Pseudomonadati</taxon>
        <taxon>Spirochaetota</taxon>
        <taxon>Spirochaetia</taxon>
        <taxon>Spirochaetales</taxon>
        <taxon>Breznakiellaceae</taxon>
        <taxon>Breznakiella</taxon>
    </lineage>
</organism>
<reference evidence="5" key="1">
    <citation type="submission" date="2021-01" db="EMBL/GenBank/DDBJ databases">
        <title>Description of Breznakiella homolactica.</title>
        <authorList>
            <person name="Song Y."/>
            <person name="Brune A."/>
        </authorList>
    </citation>
    <scope>NUCLEOTIDE SEQUENCE</scope>
    <source>
        <strain evidence="5">RmG30</strain>
    </source>
</reference>
<dbReference type="Gene3D" id="3.30.70.270">
    <property type="match status" value="1"/>
</dbReference>
<dbReference type="Pfam" id="PF00990">
    <property type="entry name" value="GGDEF"/>
    <property type="match status" value="1"/>
</dbReference>
<proteinExistence type="predicted"/>
<name>A0A7T8B8W0_9SPIR</name>
<dbReference type="InterPro" id="IPR050469">
    <property type="entry name" value="Diguanylate_Cyclase"/>
</dbReference>
<accession>A0A7T8B8W0</accession>
<feature type="transmembrane region" description="Helical" evidence="3">
    <location>
        <begin position="128"/>
        <end position="150"/>
    </location>
</feature>
<dbReference type="KEGG" id="bhc:JFL75_12725"/>
<dbReference type="RefSeq" id="WP_215625108.1">
    <property type="nucleotide sequence ID" value="NZ_CP067089.2"/>
</dbReference>
<dbReference type="CDD" id="cd01949">
    <property type="entry name" value="GGDEF"/>
    <property type="match status" value="1"/>
</dbReference>
<feature type="transmembrane region" description="Helical" evidence="3">
    <location>
        <begin position="103"/>
        <end position="122"/>
    </location>
</feature>
<evidence type="ECO:0000259" key="4">
    <source>
        <dbReference type="PROSITE" id="PS50887"/>
    </source>
</evidence>
<evidence type="ECO:0000313" key="5">
    <source>
        <dbReference type="EMBL" id="QQO07802.1"/>
    </source>
</evidence>
<feature type="transmembrane region" description="Helical" evidence="3">
    <location>
        <begin position="42"/>
        <end position="63"/>
    </location>
</feature>
<dbReference type="InterPro" id="IPR000160">
    <property type="entry name" value="GGDEF_dom"/>
</dbReference>
<evidence type="ECO:0000313" key="6">
    <source>
        <dbReference type="Proteomes" id="UP000595917"/>
    </source>
</evidence>